<gene>
    <name evidence="3" type="ORF">JVT61DRAFT_2785</name>
</gene>
<dbReference type="PANTHER" id="PTHR35043">
    <property type="entry name" value="TRANSCRIPTION FACTOR DOMAIN-CONTAINING PROTEIN"/>
    <property type="match status" value="1"/>
</dbReference>
<feature type="transmembrane region" description="Helical" evidence="1">
    <location>
        <begin position="379"/>
        <end position="400"/>
    </location>
</feature>
<dbReference type="OrthoDB" id="9451547at2759"/>
<sequence length="422" mass="46450">MDHPLFTLLYIAQLVQGTSTNTTSSSCPPPDGTTRSLWGILGSCVSTLLICVWHTIHFDLPGFNKESYKKPAALVLLSFFAPEVVVGFACKEWLEAHQHVIRFRKKGYEWSMTHSFFAEMGGFSYHDNEGHPRTIRSLEFLELCEAQKIANPVITAKEIKDKSKSDALGNAILALQLFWFTLQVIARGSSGLAVTLVELDTVCMAVLSLLVLVLWWDKPLRPECPHVLYSHEYLQRHVTLSKAWRSEPSHLPFFTCTRKTRSLGAGDEEIPLVGSDATTADRTSIATGFASIIGWGVWDISLCATWMVLGGLHLIAWNFEFLTEVEKIIWRVASLVLAGSSLAFLLTSPLLIATLAIPSLAALLSLLQGGSGLQLSMIIVYFAAILGVASRVLLVALMLASLRALPCSAYQTVSWTAHIPHL</sequence>
<keyword evidence="1" id="KW-0812">Transmembrane</keyword>
<evidence type="ECO:0000256" key="1">
    <source>
        <dbReference type="SAM" id="Phobius"/>
    </source>
</evidence>
<evidence type="ECO:0000256" key="2">
    <source>
        <dbReference type="SAM" id="SignalP"/>
    </source>
</evidence>
<evidence type="ECO:0000313" key="4">
    <source>
        <dbReference type="Proteomes" id="UP000683000"/>
    </source>
</evidence>
<dbReference type="PANTHER" id="PTHR35043:SF7">
    <property type="entry name" value="TRANSCRIPTION FACTOR DOMAIN-CONTAINING PROTEIN"/>
    <property type="match status" value="1"/>
</dbReference>
<reference evidence="3" key="1">
    <citation type="submission" date="2021-03" db="EMBL/GenBank/DDBJ databases">
        <title>Evolutionary innovations through gain and loss of genes in the ectomycorrhizal Boletales.</title>
        <authorList>
            <person name="Wu G."/>
            <person name="Miyauchi S."/>
            <person name="Morin E."/>
            <person name="Yang Z.-L."/>
            <person name="Xu J."/>
            <person name="Martin F.M."/>
        </authorList>
    </citation>
    <scope>NUCLEOTIDE SEQUENCE</scope>
    <source>
        <strain evidence="3">BR01</strain>
    </source>
</reference>
<dbReference type="Proteomes" id="UP000683000">
    <property type="component" value="Unassembled WGS sequence"/>
</dbReference>
<keyword evidence="1" id="KW-1133">Transmembrane helix</keyword>
<name>A0A8I2YR60_9AGAM</name>
<comment type="caution">
    <text evidence="3">The sequence shown here is derived from an EMBL/GenBank/DDBJ whole genome shotgun (WGS) entry which is preliminary data.</text>
</comment>
<evidence type="ECO:0008006" key="5">
    <source>
        <dbReference type="Google" id="ProtNLM"/>
    </source>
</evidence>
<organism evidence="3 4">
    <name type="scientific">Boletus reticuloceps</name>
    <dbReference type="NCBI Taxonomy" id="495285"/>
    <lineage>
        <taxon>Eukaryota</taxon>
        <taxon>Fungi</taxon>
        <taxon>Dikarya</taxon>
        <taxon>Basidiomycota</taxon>
        <taxon>Agaricomycotina</taxon>
        <taxon>Agaricomycetes</taxon>
        <taxon>Agaricomycetidae</taxon>
        <taxon>Boletales</taxon>
        <taxon>Boletineae</taxon>
        <taxon>Boletaceae</taxon>
        <taxon>Boletoideae</taxon>
        <taxon>Boletus</taxon>
    </lineage>
</organism>
<dbReference type="EMBL" id="JAGFBS010000013">
    <property type="protein sequence ID" value="KAG6375917.1"/>
    <property type="molecule type" value="Genomic_DNA"/>
</dbReference>
<feature type="signal peptide" evidence="2">
    <location>
        <begin position="1"/>
        <end position="17"/>
    </location>
</feature>
<keyword evidence="1" id="KW-0472">Membrane</keyword>
<protein>
    <recommendedName>
        <fullName evidence="5">Transmembrane protein</fullName>
    </recommendedName>
</protein>
<feature type="chain" id="PRO_5034818764" description="Transmembrane protein" evidence="2">
    <location>
        <begin position="18"/>
        <end position="422"/>
    </location>
</feature>
<keyword evidence="4" id="KW-1185">Reference proteome</keyword>
<feature type="transmembrane region" description="Helical" evidence="1">
    <location>
        <begin position="292"/>
        <end position="316"/>
    </location>
</feature>
<proteinExistence type="predicted"/>
<dbReference type="AlphaFoldDB" id="A0A8I2YR60"/>
<evidence type="ECO:0000313" key="3">
    <source>
        <dbReference type="EMBL" id="KAG6375917.1"/>
    </source>
</evidence>
<accession>A0A8I2YR60</accession>
<keyword evidence="2" id="KW-0732">Signal</keyword>